<accession>A0A453GI75</accession>
<evidence type="ECO:0000256" key="1">
    <source>
        <dbReference type="SAM" id="MobiDB-lite"/>
    </source>
</evidence>
<reference evidence="3" key="1">
    <citation type="journal article" date="2014" name="Science">
        <title>Ancient hybridizations among the ancestral genomes of bread wheat.</title>
        <authorList>
            <consortium name="International Wheat Genome Sequencing Consortium,"/>
            <person name="Marcussen T."/>
            <person name="Sandve S.R."/>
            <person name="Heier L."/>
            <person name="Spannagl M."/>
            <person name="Pfeifer M."/>
            <person name="Jakobsen K.S."/>
            <person name="Wulff B.B."/>
            <person name="Steuernagel B."/>
            <person name="Mayer K.F."/>
            <person name="Olsen O.A."/>
        </authorList>
    </citation>
    <scope>NUCLEOTIDE SEQUENCE [LARGE SCALE GENOMIC DNA]</scope>
    <source>
        <strain evidence="3">cv. AL8/78</strain>
    </source>
</reference>
<reference evidence="2" key="5">
    <citation type="journal article" date="2021" name="G3 (Bethesda)">
        <title>Aegilops tauschii genome assembly Aet v5.0 features greater sequence contiguity and improved annotation.</title>
        <authorList>
            <person name="Wang L."/>
            <person name="Zhu T."/>
            <person name="Rodriguez J.C."/>
            <person name="Deal K.R."/>
            <person name="Dubcovsky J."/>
            <person name="McGuire P.E."/>
            <person name="Lux T."/>
            <person name="Spannagl M."/>
            <person name="Mayer K.F.X."/>
            <person name="Baldrich P."/>
            <person name="Meyers B.C."/>
            <person name="Huo N."/>
            <person name="Gu Y.Q."/>
            <person name="Zhou H."/>
            <person name="Devos K.M."/>
            <person name="Bennetzen J.L."/>
            <person name="Unver T."/>
            <person name="Budak H."/>
            <person name="Gulick P.J."/>
            <person name="Galiba G."/>
            <person name="Kalapos B."/>
            <person name="Nelson D.R."/>
            <person name="Li P."/>
            <person name="You F.M."/>
            <person name="Luo M.C."/>
            <person name="Dvorak J."/>
        </authorList>
    </citation>
    <scope>NUCLEOTIDE SEQUENCE [LARGE SCALE GENOMIC DNA]</scope>
    <source>
        <strain evidence="2">cv. AL8/78</strain>
    </source>
</reference>
<dbReference type="EnsemblPlants" id="AET3Gv21027000.8">
    <property type="protein sequence ID" value="AET3Gv21027000.8"/>
    <property type="gene ID" value="AET3Gv21027000"/>
</dbReference>
<feature type="compositionally biased region" description="Low complexity" evidence="1">
    <location>
        <begin position="79"/>
        <end position="92"/>
    </location>
</feature>
<evidence type="ECO:0000313" key="3">
    <source>
        <dbReference type="Proteomes" id="UP000015105"/>
    </source>
</evidence>
<proteinExistence type="predicted"/>
<dbReference type="Gramene" id="AET3Gv21027000.8">
    <property type="protein sequence ID" value="AET3Gv21027000.8"/>
    <property type="gene ID" value="AET3Gv21027000"/>
</dbReference>
<organism evidence="2 3">
    <name type="scientific">Aegilops tauschii subsp. strangulata</name>
    <name type="common">Goatgrass</name>
    <dbReference type="NCBI Taxonomy" id="200361"/>
    <lineage>
        <taxon>Eukaryota</taxon>
        <taxon>Viridiplantae</taxon>
        <taxon>Streptophyta</taxon>
        <taxon>Embryophyta</taxon>
        <taxon>Tracheophyta</taxon>
        <taxon>Spermatophyta</taxon>
        <taxon>Magnoliopsida</taxon>
        <taxon>Liliopsida</taxon>
        <taxon>Poales</taxon>
        <taxon>Poaceae</taxon>
        <taxon>BOP clade</taxon>
        <taxon>Pooideae</taxon>
        <taxon>Triticodae</taxon>
        <taxon>Triticeae</taxon>
        <taxon>Triticinae</taxon>
        <taxon>Aegilops</taxon>
    </lineage>
</organism>
<feature type="compositionally biased region" description="Basic and acidic residues" evidence="1">
    <location>
        <begin position="48"/>
        <end position="60"/>
    </location>
</feature>
<feature type="compositionally biased region" description="Polar residues" evidence="1">
    <location>
        <begin position="93"/>
        <end position="103"/>
    </location>
</feature>
<keyword evidence="3" id="KW-1185">Reference proteome</keyword>
<evidence type="ECO:0000313" key="2">
    <source>
        <dbReference type="EnsemblPlants" id="AET3Gv21027000.8"/>
    </source>
</evidence>
<dbReference type="Proteomes" id="UP000015105">
    <property type="component" value="Chromosome 3D"/>
</dbReference>
<dbReference type="AlphaFoldDB" id="A0A453GI75"/>
<dbReference type="Gramene" id="AET3Gv21027000.7">
    <property type="protein sequence ID" value="AET3Gv21027000.7"/>
    <property type="gene ID" value="AET3Gv21027000"/>
</dbReference>
<feature type="region of interest" description="Disordered" evidence="1">
    <location>
        <begin position="48"/>
        <end position="103"/>
    </location>
</feature>
<sequence>MNGTDLGGGICTHSYKILCKNIPMLLMFLLRILLLRSSILYRPSPIDERCWRRSSPDPMHRQHPTADSPCHRLPPPASRSPGSASPAAPLLRGTSSTATRTPSQVLRIRFRRVCIRSEDPRHRVVAE</sequence>
<name>A0A453GI75_AEGTS</name>
<dbReference type="EnsemblPlants" id="AET3Gv21027000.7">
    <property type="protein sequence ID" value="AET3Gv21027000.7"/>
    <property type="gene ID" value="AET3Gv21027000"/>
</dbReference>
<reference evidence="2" key="3">
    <citation type="journal article" date="2017" name="Nature">
        <title>Genome sequence of the progenitor of the wheat D genome Aegilops tauschii.</title>
        <authorList>
            <person name="Luo M.C."/>
            <person name="Gu Y.Q."/>
            <person name="Puiu D."/>
            <person name="Wang H."/>
            <person name="Twardziok S.O."/>
            <person name="Deal K.R."/>
            <person name="Huo N."/>
            <person name="Zhu T."/>
            <person name="Wang L."/>
            <person name="Wang Y."/>
            <person name="McGuire P.E."/>
            <person name="Liu S."/>
            <person name="Long H."/>
            <person name="Ramasamy R.K."/>
            <person name="Rodriguez J.C."/>
            <person name="Van S.L."/>
            <person name="Yuan L."/>
            <person name="Wang Z."/>
            <person name="Xia Z."/>
            <person name="Xiao L."/>
            <person name="Anderson O.D."/>
            <person name="Ouyang S."/>
            <person name="Liang Y."/>
            <person name="Zimin A.V."/>
            <person name="Pertea G."/>
            <person name="Qi P."/>
            <person name="Bennetzen J.L."/>
            <person name="Dai X."/>
            <person name="Dawson M.W."/>
            <person name="Muller H.G."/>
            <person name="Kugler K."/>
            <person name="Rivarola-Duarte L."/>
            <person name="Spannagl M."/>
            <person name="Mayer K.F.X."/>
            <person name="Lu F.H."/>
            <person name="Bevan M.W."/>
            <person name="Leroy P."/>
            <person name="Li P."/>
            <person name="You F.M."/>
            <person name="Sun Q."/>
            <person name="Liu Z."/>
            <person name="Lyons E."/>
            <person name="Wicker T."/>
            <person name="Salzberg S.L."/>
            <person name="Devos K.M."/>
            <person name="Dvorak J."/>
        </authorList>
    </citation>
    <scope>NUCLEOTIDE SEQUENCE [LARGE SCALE GENOMIC DNA]</scope>
    <source>
        <strain evidence="2">cv. AL8/78</strain>
    </source>
</reference>
<reference evidence="2" key="4">
    <citation type="submission" date="2019-03" db="UniProtKB">
        <authorList>
            <consortium name="EnsemblPlants"/>
        </authorList>
    </citation>
    <scope>IDENTIFICATION</scope>
</reference>
<reference evidence="3" key="2">
    <citation type="journal article" date="2017" name="Nat. Plants">
        <title>The Aegilops tauschii genome reveals multiple impacts of transposons.</title>
        <authorList>
            <person name="Zhao G."/>
            <person name="Zou C."/>
            <person name="Li K."/>
            <person name="Wang K."/>
            <person name="Li T."/>
            <person name="Gao L."/>
            <person name="Zhang X."/>
            <person name="Wang H."/>
            <person name="Yang Z."/>
            <person name="Liu X."/>
            <person name="Jiang W."/>
            <person name="Mao L."/>
            <person name="Kong X."/>
            <person name="Jiao Y."/>
            <person name="Jia J."/>
        </authorList>
    </citation>
    <scope>NUCLEOTIDE SEQUENCE [LARGE SCALE GENOMIC DNA]</scope>
    <source>
        <strain evidence="3">cv. AL8/78</strain>
    </source>
</reference>
<protein>
    <submittedName>
        <fullName evidence="2">Uncharacterized protein</fullName>
    </submittedName>
</protein>